<dbReference type="InterPro" id="IPR005110">
    <property type="entry name" value="MoeA_linker/N"/>
</dbReference>
<evidence type="ECO:0000256" key="2">
    <source>
        <dbReference type="ARBA" id="ARBA00003487"/>
    </source>
</evidence>
<dbReference type="PROSITE" id="PS01079">
    <property type="entry name" value="MOCF_BIOSYNTHESIS_2"/>
    <property type="match status" value="1"/>
</dbReference>
<comment type="function">
    <text evidence="2">May be involved in the biosynthesis of molybdopterin.</text>
</comment>
<dbReference type="Gene3D" id="2.40.340.10">
    <property type="entry name" value="MoeA, C-terminal, domain IV"/>
    <property type="match status" value="1"/>
</dbReference>
<evidence type="ECO:0000256" key="7">
    <source>
        <dbReference type="ARBA" id="ARBA00022505"/>
    </source>
</evidence>
<evidence type="ECO:0000256" key="1">
    <source>
        <dbReference type="ARBA" id="ARBA00002901"/>
    </source>
</evidence>
<keyword evidence="13" id="KW-1185">Reference proteome</keyword>
<evidence type="ECO:0000256" key="10">
    <source>
        <dbReference type="RuleBase" id="RU365090"/>
    </source>
</evidence>
<dbReference type="EC" id="2.10.1.1" evidence="5 10"/>
<name>A0ABS2WKF5_9BACL</name>
<dbReference type="InterPro" id="IPR001453">
    <property type="entry name" value="MoaB/Mog_dom"/>
</dbReference>
<comment type="cofactor">
    <cofactor evidence="10">
        <name>Mg(2+)</name>
        <dbReference type="ChEBI" id="CHEBI:18420"/>
    </cofactor>
</comment>
<dbReference type="Proteomes" id="UP001177120">
    <property type="component" value="Unassembled WGS sequence"/>
</dbReference>
<dbReference type="InterPro" id="IPR008284">
    <property type="entry name" value="MoCF_biosynth_CS"/>
</dbReference>
<keyword evidence="10" id="KW-0808">Transferase</keyword>
<dbReference type="Pfam" id="PF03453">
    <property type="entry name" value="MoeA_N"/>
    <property type="match status" value="1"/>
</dbReference>
<keyword evidence="8 10" id="KW-0501">Molybdenum cofactor biosynthesis</keyword>
<dbReference type="Gene3D" id="3.40.980.10">
    <property type="entry name" value="MoaB/Mog-like domain"/>
    <property type="match status" value="1"/>
</dbReference>
<dbReference type="InterPro" id="IPR036135">
    <property type="entry name" value="MoeA_linker/N_sf"/>
</dbReference>
<protein>
    <recommendedName>
        <fullName evidence="6 10">Molybdopterin molybdenumtransferase</fullName>
        <ecNumber evidence="5 10">2.10.1.1</ecNumber>
    </recommendedName>
</protein>
<evidence type="ECO:0000259" key="11">
    <source>
        <dbReference type="SMART" id="SM00852"/>
    </source>
</evidence>
<dbReference type="SUPFAM" id="SSF53218">
    <property type="entry name" value="Molybdenum cofactor biosynthesis proteins"/>
    <property type="match status" value="1"/>
</dbReference>
<proteinExistence type="inferred from homology"/>
<dbReference type="EMBL" id="JAFHAP010000009">
    <property type="protein sequence ID" value="MBN2910008.1"/>
    <property type="molecule type" value="Genomic_DNA"/>
</dbReference>
<keyword evidence="10" id="KW-0460">Magnesium</keyword>
<dbReference type="InterPro" id="IPR036688">
    <property type="entry name" value="MoeA_C_domain_IV_sf"/>
</dbReference>
<evidence type="ECO:0000256" key="4">
    <source>
        <dbReference type="ARBA" id="ARBA00010763"/>
    </source>
</evidence>
<dbReference type="Pfam" id="PF03454">
    <property type="entry name" value="MoeA_C"/>
    <property type="match status" value="1"/>
</dbReference>
<evidence type="ECO:0000256" key="6">
    <source>
        <dbReference type="ARBA" id="ARBA00021108"/>
    </source>
</evidence>
<evidence type="ECO:0000313" key="13">
    <source>
        <dbReference type="Proteomes" id="UP001177120"/>
    </source>
</evidence>
<comment type="function">
    <text evidence="1 10">Catalyzes the insertion of molybdate into adenylated molybdopterin with the concomitant release of AMP.</text>
</comment>
<dbReference type="SUPFAM" id="SSF63867">
    <property type="entry name" value="MoeA C-terminal domain-like"/>
    <property type="match status" value="1"/>
</dbReference>
<evidence type="ECO:0000256" key="9">
    <source>
        <dbReference type="ARBA" id="ARBA00047317"/>
    </source>
</evidence>
<evidence type="ECO:0000256" key="3">
    <source>
        <dbReference type="ARBA" id="ARBA00005046"/>
    </source>
</evidence>
<feature type="domain" description="MoaB/Mog" evidence="11">
    <location>
        <begin position="173"/>
        <end position="310"/>
    </location>
</feature>
<organism evidence="12 13">
    <name type="scientific">Polycladomyces zharkentensis</name>
    <dbReference type="NCBI Taxonomy" id="2807616"/>
    <lineage>
        <taxon>Bacteria</taxon>
        <taxon>Bacillati</taxon>
        <taxon>Bacillota</taxon>
        <taxon>Bacilli</taxon>
        <taxon>Bacillales</taxon>
        <taxon>Thermoactinomycetaceae</taxon>
        <taxon>Polycladomyces</taxon>
    </lineage>
</organism>
<comment type="catalytic activity">
    <reaction evidence="9">
        <text>adenylyl-molybdopterin + molybdate = Mo-molybdopterin + AMP + H(+)</text>
        <dbReference type="Rhea" id="RHEA:35047"/>
        <dbReference type="ChEBI" id="CHEBI:15378"/>
        <dbReference type="ChEBI" id="CHEBI:36264"/>
        <dbReference type="ChEBI" id="CHEBI:62727"/>
        <dbReference type="ChEBI" id="CHEBI:71302"/>
        <dbReference type="ChEBI" id="CHEBI:456215"/>
        <dbReference type="EC" id="2.10.1.1"/>
    </reaction>
</comment>
<gene>
    <name evidence="12" type="ORF">JQC72_10825</name>
</gene>
<dbReference type="CDD" id="cd00887">
    <property type="entry name" value="MoeA"/>
    <property type="match status" value="1"/>
</dbReference>
<dbReference type="SUPFAM" id="SSF63882">
    <property type="entry name" value="MoeA N-terminal region -like"/>
    <property type="match status" value="1"/>
</dbReference>
<dbReference type="InterPro" id="IPR024370">
    <property type="entry name" value="PBP_domain"/>
</dbReference>
<keyword evidence="10" id="KW-0479">Metal-binding</keyword>
<dbReference type="PANTHER" id="PTHR10192:SF16">
    <property type="entry name" value="MOLYBDOPTERIN MOLYBDENUMTRANSFERASE"/>
    <property type="match status" value="1"/>
</dbReference>
<dbReference type="RefSeq" id="WP_205495549.1">
    <property type="nucleotide sequence ID" value="NZ_JAFHAP010000009.1"/>
</dbReference>
<dbReference type="InterPro" id="IPR036425">
    <property type="entry name" value="MoaB/Mog-like_dom_sf"/>
</dbReference>
<evidence type="ECO:0000256" key="8">
    <source>
        <dbReference type="ARBA" id="ARBA00023150"/>
    </source>
</evidence>
<dbReference type="NCBIfam" id="TIGR00177">
    <property type="entry name" value="molyb_syn"/>
    <property type="match status" value="1"/>
</dbReference>
<dbReference type="PANTHER" id="PTHR10192">
    <property type="entry name" value="MOLYBDOPTERIN BIOSYNTHESIS PROTEIN"/>
    <property type="match status" value="1"/>
</dbReference>
<evidence type="ECO:0000313" key="12">
    <source>
        <dbReference type="EMBL" id="MBN2910008.1"/>
    </source>
</evidence>
<reference evidence="12" key="1">
    <citation type="journal article" date="2024" name="Int. J. Syst. Evol. Microbiol.">
        <title>Polycladomyces zharkentensis sp. nov., a novel thermophilic cellulose- and starch-degrading member of the Bacillota from a geothermal aquifer in Kazakhstan.</title>
        <authorList>
            <person name="Mashzhan A."/>
            <person name="Kistaubayeva A."/>
            <person name="Javier-Lopez R."/>
            <person name="Bissenova U."/>
            <person name="Bissenbay A."/>
            <person name="Birkeland N.K."/>
        </authorList>
    </citation>
    <scope>NUCLEOTIDE SEQUENCE</scope>
    <source>
        <strain evidence="12">ZKZ2T</strain>
    </source>
</reference>
<keyword evidence="7 10" id="KW-0500">Molybdenum</keyword>
<sequence length="625" mass="68449">MRQTEWRLAPLDEARERFLREVTFSPSVETVPVRKAHDRVTAKPVVARRSVPEWPLAAMDGVAVRAEMTAQATPDKPVQLSLGREAVWIDTGDPLPDFADAVIPVEQIGVVDEKRVQIFRPVPSWKHVRMAGEDVCAGEMILPSCHRIRPIDLGVMLASGVEEVSVWRLPRVGVIPTGSELVMPGQAPERGQIVESNGTVISGYLREWGAVPDYRGIVPDEPERLIQAVQSAVKKCDMVVLNAGSSAGSEDYTVSVIQKLGRVLQHGVATRPGKPVILGIVEGKPVVGLPGYPVSAYLGLQWFVRPLIEKWFGTPIGKANEVRVRLGADVAVKTGAEDFVRVAVGEVRGEWVAYPLAKGAGVASSLSRADGWLRVPIDHSGWKAGTCVSVEMIHPRGSWENRLLVAGETDVGLDVLADRISSHISGFTLLPLPMGREEAWHALREGRCHLVMSAGDMSGTEEAEANEASWVCIHGWRRVRGWMMQPDSGHRSIGEWLRQGAQLLVHPRGTRSRQWLEAQWSDWGIGPQDLRGGYRVAANDRQIAAAIAVGSADIGIGCPAVAREFGLLFVPAWEEEVQFVAPRDWLRSPMGRLLVDVLQSRSFRMRLEMSGGYRCGKSGEMIGSL</sequence>
<dbReference type="SMART" id="SM00852">
    <property type="entry name" value="MoCF_biosynth"/>
    <property type="match status" value="1"/>
</dbReference>
<dbReference type="InterPro" id="IPR005111">
    <property type="entry name" value="MoeA_C_domain_IV"/>
</dbReference>
<comment type="similarity">
    <text evidence="4 10">Belongs to the MoeA family.</text>
</comment>
<dbReference type="NCBIfam" id="NF011068">
    <property type="entry name" value="PRK14498.1"/>
    <property type="match status" value="1"/>
</dbReference>
<comment type="pathway">
    <text evidence="3 10">Cofactor biosynthesis; molybdopterin biosynthesis.</text>
</comment>
<dbReference type="Pfam" id="PF00994">
    <property type="entry name" value="MoCF_biosynth"/>
    <property type="match status" value="1"/>
</dbReference>
<dbReference type="Gene3D" id="3.90.105.10">
    <property type="entry name" value="Molybdopterin biosynthesis moea protein, domain 2"/>
    <property type="match status" value="1"/>
</dbReference>
<accession>A0ABS2WKF5</accession>
<dbReference type="Gene3D" id="2.170.190.11">
    <property type="entry name" value="Molybdopterin biosynthesis moea protein, domain 3"/>
    <property type="match status" value="1"/>
</dbReference>
<dbReference type="Pfam" id="PF12727">
    <property type="entry name" value="PBP_like"/>
    <property type="match status" value="1"/>
</dbReference>
<dbReference type="InterPro" id="IPR038987">
    <property type="entry name" value="MoeA-like"/>
</dbReference>
<comment type="caution">
    <text evidence="12">The sequence shown here is derived from an EMBL/GenBank/DDBJ whole genome shotgun (WGS) entry which is preliminary data.</text>
</comment>
<evidence type="ECO:0000256" key="5">
    <source>
        <dbReference type="ARBA" id="ARBA00013269"/>
    </source>
</evidence>